<keyword evidence="1" id="KW-0418">Kinase</keyword>
<dbReference type="PANTHER" id="PTHR35526">
    <property type="entry name" value="ANTI-SIGMA-F FACTOR RSBW-RELATED"/>
    <property type="match status" value="1"/>
</dbReference>
<feature type="region of interest" description="Disordered" evidence="2">
    <location>
        <begin position="105"/>
        <end position="124"/>
    </location>
</feature>
<proteinExistence type="predicted"/>
<dbReference type="InterPro" id="IPR003594">
    <property type="entry name" value="HATPase_dom"/>
</dbReference>
<dbReference type="CDD" id="cd16936">
    <property type="entry name" value="HATPase_RsbW-like"/>
    <property type="match status" value="1"/>
</dbReference>
<dbReference type="Gene3D" id="3.30.565.10">
    <property type="entry name" value="Histidine kinase-like ATPase, C-terminal domain"/>
    <property type="match status" value="1"/>
</dbReference>
<reference evidence="4" key="1">
    <citation type="submission" date="2023-03" db="EMBL/GenBank/DDBJ databases">
        <title>Actinoallomurus iriomotensis NBRC 103681.</title>
        <authorList>
            <person name="Ichikawa N."/>
            <person name="Sato H."/>
            <person name="Tonouchi N."/>
        </authorList>
    </citation>
    <scope>NUCLEOTIDE SEQUENCE</scope>
    <source>
        <strain evidence="4">NBRC 103681</strain>
    </source>
</reference>
<dbReference type="AlphaFoldDB" id="A0A9W6RQ42"/>
<organism evidence="4 5">
    <name type="scientific">Actinoallomurus iriomotensis</name>
    <dbReference type="NCBI Taxonomy" id="478107"/>
    <lineage>
        <taxon>Bacteria</taxon>
        <taxon>Bacillati</taxon>
        <taxon>Actinomycetota</taxon>
        <taxon>Actinomycetes</taxon>
        <taxon>Streptosporangiales</taxon>
        <taxon>Thermomonosporaceae</taxon>
        <taxon>Actinoallomurus</taxon>
    </lineage>
</organism>
<protein>
    <recommendedName>
        <fullName evidence="3">Histidine kinase/HSP90-like ATPase domain-containing protein</fullName>
    </recommendedName>
</protein>
<sequence>MARLALADFGMDAVIDDALLIAVELVANAVKVGEVFHLTLTRQSGAVLIEVSDSSEAAPERQRHSFDRVDGRGLLLVEACSKDWGWRLETTGGKTVWALLGDVESSASPMNPLPPANVPAADPS</sequence>
<dbReference type="GO" id="GO:0004674">
    <property type="term" value="F:protein serine/threonine kinase activity"/>
    <property type="evidence" value="ECO:0007669"/>
    <property type="project" value="UniProtKB-KW"/>
</dbReference>
<evidence type="ECO:0000256" key="2">
    <source>
        <dbReference type="SAM" id="MobiDB-lite"/>
    </source>
</evidence>
<evidence type="ECO:0000256" key="1">
    <source>
        <dbReference type="ARBA" id="ARBA00022527"/>
    </source>
</evidence>
<gene>
    <name evidence="4" type="ORF">Airi01_079950</name>
</gene>
<dbReference type="InterPro" id="IPR036890">
    <property type="entry name" value="HATPase_C_sf"/>
</dbReference>
<dbReference type="PANTHER" id="PTHR35526:SF3">
    <property type="entry name" value="ANTI-SIGMA-F FACTOR RSBW"/>
    <property type="match status" value="1"/>
</dbReference>
<dbReference type="Pfam" id="PF13581">
    <property type="entry name" value="HATPase_c_2"/>
    <property type="match status" value="1"/>
</dbReference>
<evidence type="ECO:0000259" key="3">
    <source>
        <dbReference type="Pfam" id="PF13581"/>
    </source>
</evidence>
<keyword evidence="1" id="KW-0808">Transferase</keyword>
<feature type="domain" description="Histidine kinase/HSP90-like ATPase" evidence="3">
    <location>
        <begin position="13"/>
        <end position="97"/>
    </location>
</feature>
<accession>A0A9W6RQ42</accession>
<evidence type="ECO:0000313" key="5">
    <source>
        <dbReference type="Proteomes" id="UP001165135"/>
    </source>
</evidence>
<evidence type="ECO:0000313" key="4">
    <source>
        <dbReference type="EMBL" id="GLY79728.1"/>
    </source>
</evidence>
<dbReference type="SUPFAM" id="SSF55874">
    <property type="entry name" value="ATPase domain of HSP90 chaperone/DNA topoisomerase II/histidine kinase"/>
    <property type="match status" value="1"/>
</dbReference>
<dbReference type="EMBL" id="BSTJ01000012">
    <property type="protein sequence ID" value="GLY79728.1"/>
    <property type="molecule type" value="Genomic_DNA"/>
</dbReference>
<dbReference type="InterPro" id="IPR050267">
    <property type="entry name" value="Anti-sigma-factor_SerPK"/>
</dbReference>
<keyword evidence="1" id="KW-0723">Serine/threonine-protein kinase</keyword>
<dbReference type="Proteomes" id="UP001165135">
    <property type="component" value="Unassembled WGS sequence"/>
</dbReference>
<comment type="caution">
    <text evidence="4">The sequence shown here is derived from an EMBL/GenBank/DDBJ whole genome shotgun (WGS) entry which is preliminary data.</text>
</comment>
<name>A0A9W6RQ42_9ACTN</name>